<dbReference type="RefSeq" id="WP_378300552.1">
    <property type="nucleotide sequence ID" value="NZ_JBHUKS010000004.1"/>
</dbReference>
<gene>
    <name evidence="2" type="ORF">ACFSVL_03980</name>
</gene>
<dbReference type="Pfam" id="PF12079">
    <property type="entry name" value="DUF3558"/>
    <property type="match status" value="1"/>
</dbReference>
<evidence type="ECO:0000313" key="3">
    <source>
        <dbReference type="Proteomes" id="UP001597483"/>
    </source>
</evidence>
<keyword evidence="3" id="KW-1185">Reference proteome</keyword>
<feature type="signal peptide" evidence="1">
    <location>
        <begin position="1"/>
        <end position="20"/>
    </location>
</feature>
<sequence length="213" mass="21660">MKARVFLVAAGTVAASVLLAACSGGAAPNSGPGSTGASVPSSAAEKTLPYAGAPKVENPLPVSVLAGHPCDDALTPDQVGRILVQKPQGKHDDEPSLGPQCHWLNSDAGAVATVMYVTKVSDGLSAVYANSKPQSTVWRPLPPIQGFPAVAHSNLSKDTAKEFCQVSVGISDQHDVDVSVTLGQSKVGGPDPCDVTAQVADMVVTNLKQKVGA</sequence>
<dbReference type="Proteomes" id="UP001597483">
    <property type="component" value="Unassembled WGS sequence"/>
</dbReference>
<protein>
    <submittedName>
        <fullName evidence="2">DUF3558 domain-containing protein</fullName>
    </submittedName>
</protein>
<accession>A0ABW5H037</accession>
<dbReference type="InterPro" id="IPR024520">
    <property type="entry name" value="DUF3558"/>
</dbReference>
<proteinExistence type="predicted"/>
<feature type="chain" id="PRO_5047030715" evidence="1">
    <location>
        <begin position="21"/>
        <end position="213"/>
    </location>
</feature>
<comment type="caution">
    <text evidence="2">The sequence shown here is derived from an EMBL/GenBank/DDBJ whole genome shotgun (WGS) entry which is preliminary data.</text>
</comment>
<dbReference type="PROSITE" id="PS51257">
    <property type="entry name" value="PROKAR_LIPOPROTEIN"/>
    <property type="match status" value="1"/>
</dbReference>
<reference evidence="3" key="1">
    <citation type="journal article" date="2019" name="Int. J. Syst. Evol. Microbiol.">
        <title>The Global Catalogue of Microorganisms (GCM) 10K type strain sequencing project: providing services to taxonomists for standard genome sequencing and annotation.</title>
        <authorList>
            <consortium name="The Broad Institute Genomics Platform"/>
            <consortium name="The Broad Institute Genome Sequencing Center for Infectious Disease"/>
            <person name="Wu L."/>
            <person name="Ma J."/>
        </authorList>
    </citation>
    <scope>NUCLEOTIDE SEQUENCE [LARGE SCALE GENOMIC DNA]</scope>
    <source>
        <strain evidence="3">CGMCC 4.7641</strain>
    </source>
</reference>
<evidence type="ECO:0000256" key="1">
    <source>
        <dbReference type="SAM" id="SignalP"/>
    </source>
</evidence>
<keyword evidence="1" id="KW-0732">Signal</keyword>
<organism evidence="2 3">
    <name type="scientific">Amycolatopsis silviterrae</name>
    <dbReference type="NCBI Taxonomy" id="1656914"/>
    <lineage>
        <taxon>Bacteria</taxon>
        <taxon>Bacillati</taxon>
        <taxon>Actinomycetota</taxon>
        <taxon>Actinomycetes</taxon>
        <taxon>Pseudonocardiales</taxon>
        <taxon>Pseudonocardiaceae</taxon>
        <taxon>Amycolatopsis</taxon>
    </lineage>
</organism>
<evidence type="ECO:0000313" key="2">
    <source>
        <dbReference type="EMBL" id="MFD2466536.1"/>
    </source>
</evidence>
<dbReference type="EMBL" id="JBHUKS010000004">
    <property type="protein sequence ID" value="MFD2466536.1"/>
    <property type="molecule type" value="Genomic_DNA"/>
</dbReference>
<name>A0ABW5H037_9PSEU</name>